<evidence type="ECO:0000313" key="4">
    <source>
        <dbReference type="Proteomes" id="UP000199092"/>
    </source>
</evidence>
<keyword evidence="4" id="KW-1185">Reference proteome</keyword>
<dbReference type="EMBL" id="LT629749">
    <property type="protein sequence ID" value="SDT38119.1"/>
    <property type="molecule type" value="Genomic_DNA"/>
</dbReference>
<dbReference type="AlphaFoldDB" id="A0A1H1ZX06"/>
<sequence>MPQPLQPFLHDLVTVFSAPTQVLSGQHGDIGADVGRASAEGVLHADVRVLSRVVVEVDGRPGEHIATETGTRTARFTTLLREVGAGLSAVADATVRLDRERRVEPGSVAERLQLSSVLPTAVTVAVTVTFAADLAPVASIKMGRTGTPTAFAAVGDRRRWGDDDIAATLTAPGATWSTAPDGTGAVATWSVVVPAHGSVDVGWALEVTDRGGVVVAAPDRWAPADLPPVADSRVAPWLRRSLEDLDSLRMARPQAPGDAFFAAGAPWYLTLFGRDSLWAARLVLPVSLEPARGTLRALAALQGTTIDDERAEQPGKIMHELRRGAFGLGSMSLPPLYYGTIDATPLWVCLLHDAWRAGLPDPEVQALLPALEAALGWLLEYFDADGDGFGEYLDASGHGLANQGWKDSADSVRFRDGRIADGPVALCEVQGYAHEAAVAGAALLDAFDRPGAERLRAWAATLAERFRAAFWVGEGDGRYPALALDGHGDRVDALTSNIGHLLGTGILDAEEELLVARRVAEPALDSGLGLRTMSTDDAGYDPLSYHCGSVWPHDTAIVVAGLVRAGLAEHASGLVEGLLQASVAFDARLPELWSGEGRPVPYPASCRPQAWSAATAVVVAGLLGGADPAGGERGAVREA</sequence>
<dbReference type="Proteomes" id="UP000199092">
    <property type="component" value="Chromosome I"/>
</dbReference>
<dbReference type="Pfam" id="PF22422">
    <property type="entry name" value="MGH1-like_GH"/>
    <property type="match status" value="1"/>
</dbReference>
<feature type="domain" description="Mannosylglycerate hydrolase MGH1-like glycoside hydrolase" evidence="2">
    <location>
        <begin position="360"/>
        <end position="581"/>
    </location>
</feature>
<dbReference type="OrthoDB" id="9759959at2"/>
<dbReference type="STRING" id="546871.SAMN04488543_4058"/>
<dbReference type="InterPro" id="IPR032856">
    <property type="entry name" value="GDE_N_bis"/>
</dbReference>
<feature type="domain" description="Putative glycogen debranching enzyme N-terminal" evidence="1">
    <location>
        <begin position="18"/>
        <end position="203"/>
    </location>
</feature>
<dbReference type="InterPro" id="IPR012341">
    <property type="entry name" value="6hp_glycosidase-like_sf"/>
</dbReference>
<name>A0A1H1ZX06_9ACTN</name>
<dbReference type="SUPFAM" id="SSF48208">
    <property type="entry name" value="Six-hairpin glycosidases"/>
    <property type="match status" value="1"/>
</dbReference>
<evidence type="ECO:0000313" key="3">
    <source>
        <dbReference type="EMBL" id="SDT38119.1"/>
    </source>
</evidence>
<dbReference type="InterPro" id="IPR054491">
    <property type="entry name" value="MGH1-like_GH"/>
</dbReference>
<dbReference type="Gene3D" id="1.50.10.10">
    <property type="match status" value="1"/>
</dbReference>
<reference evidence="3 4" key="1">
    <citation type="submission" date="2016-10" db="EMBL/GenBank/DDBJ databases">
        <authorList>
            <person name="de Groot N.N."/>
        </authorList>
    </citation>
    <scope>NUCLEOTIDE SEQUENCE [LARGE SCALE GENOMIC DNA]</scope>
    <source>
        <strain evidence="3 4">DSM 21741</strain>
    </source>
</reference>
<dbReference type="Pfam" id="PF14742">
    <property type="entry name" value="GDE_N_bis"/>
    <property type="match status" value="1"/>
</dbReference>
<dbReference type="GO" id="GO:0005975">
    <property type="term" value="P:carbohydrate metabolic process"/>
    <property type="evidence" value="ECO:0007669"/>
    <property type="project" value="InterPro"/>
</dbReference>
<dbReference type="InterPro" id="IPR008928">
    <property type="entry name" value="6-hairpin_glycosidase_sf"/>
</dbReference>
<gene>
    <name evidence="3" type="ORF">SAMN04488543_4058</name>
</gene>
<accession>A0A1H1ZX06</accession>
<evidence type="ECO:0000259" key="1">
    <source>
        <dbReference type="Pfam" id="PF14742"/>
    </source>
</evidence>
<evidence type="ECO:0000259" key="2">
    <source>
        <dbReference type="Pfam" id="PF22422"/>
    </source>
</evidence>
<proteinExistence type="predicted"/>
<dbReference type="RefSeq" id="WP_091415446.1">
    <property type="nucleotide sequence ID" value="NZ_LT629749.1"/>
</dbReference>
<organism evidence="3 4">
    <name type="scientific">Friedmanniella luteola</name>
    <dbReference type="NCBI Taxonomy" id="546871"/>
    <lineage>
        <taxon>Bacteria</taxon>
        <taxon>Bacillati</taxon>
        <taxon>Actinomycetota</taxon>
        <taxon>Actinomycetes</taxon>
        <taxon>Propionibacteriales</taxon>
        <taxon>Nocardioidaceae</taxon>
        <taxon>Friedmanniella</taxon>
    </lineage>
</organism>
<protein>
    <submittedName>
        <fullName evidence="3">Amylo-alpha-1,6-glucosidase</fullName>
    </submittedName>
</protein>